<evidence type="ECO:0000313" key="3">
    <source>
        <dbReference type="EMBL" id="AFJ03764.1"/>
    </source>
</evidence>
<dbReference type="KEGG" id="mec:Q7C_2643"/>
<evidence type="ECO:0000313" key="4">
    <source>
        <dbReference type="Proteomes" id="UP000009145"/>
    </source>
</evidence>
<dbReference type="Proteomes" id="UP000009145">
    <property type="component" value="Chromosome"/>
</dbReference>
<dbReference type="AlphaFoldDB" id="I1YLH1"/>
<evidence type="ECO:0000256" key="1">
    <source>
        <dbReference type="SAM" id="Phobius"/>
    </source>
</evidence>
<dbReference type="HOGENOM" id="CLU_1967972_0_0_6"/>
<keyword evidence="4" id="KW-1185">Reference proteome</keyword>
<keyword evidence="3" id="KW-0378">Hydrolase</keyword>
<organism evidence="3 4">
    <name type="scientific">Methylophaga frappieri (strain ATCC BAA-2434 / DSM 25690 / JAM7)</name>
    <dbReference type="NCBI Taxonomy" id="754477"/>
    <lineage>
        <taxon>Bacteria</taxon>
        <taxon>Pseudomonadati</taxon>
        <taxon>Pseudomonadota</taxon>
        <taxon>Gammaproteobacteria</taxon>
        <taxon>Thiotrichales</taxon>
        <taxon>Piscirickettsiaceae</taxon>
        <taxon>Methylophaga</taxon>
    </lineage>
</organism>
<dbReference type="Pfam" id="PF17768">
    <property type="entry name" value="RecJ_OB"/>
    <property type="match status" value="1"/>
</dbReference>
<accession>I1YLH1</accession>
<feature type="transmembrane region" description="Helical" evidence="1">
    <location>
        <begin position="104"/>
        <end position="124"/>
    </location>
</feature>
<dbReference type="PATRIC" id="fig|754477.3.peg.2599"/>
<evidence type="ECO:0000259" key="2">
    <source>
        <dbReference type="Pfam" id="PF17768"/>
    </source>
</evidence>
<reference evidence="3 4" key="1">
    <citation type="journal article" date="2012" name="J. Bacteriol.">
        <title>Complete genome sequences of Methylophaga sp. strain JAM1 and Methylophaga sp. strain JAM7.</title>
        <authorList>
            <person name="Villeneuve C."/>
            <person name="Martineau C."/>
            <person name="Mauffrey F."/>
            <person name="Villemur R."/>
        </authorList>
    </citation>
    <scope>NUCLEOTIDE SEQUENCE [LARGE SCALE GENOMIC DNA]</scope>
    <source>
        <strain evidence="3 4">JAM7</strain>
    </source>
</reference>
<name>I1YLH1_METFJ</name>
<keyword evidence="1" id="KW-0812">Transmembrane</keyword>
<keyword evidence="3" id="KW-0540">Nuclease</keyword>
<dbReference type="eggNOG" id="COG0608">
    <property type="taxonomic scope" value="Bacteria"/>
</dbReference>
<feature type="domain" description="RecJ OB" evidence="2">
    <location>
        <begin position="10"/>
        <end position="103"/>
    </location>
</feature>
<sequence>MADPLIPSSDGELHHVEINLDLAERLPNAAPWGQGFKEPRFHGLFEVADWRLVGKNQDHLRLPDSRKITAMAFRQGKTDWLEQGTEVLIRYRLVVTEFRAIKSYYVIFLLLFNIQVIFGSNVMIRVG</sequence>
<keyword evidence="3" id="KW-0269">Exonuclease</keyword>
<gene>
    <name evidence="3" type="ordered locus">Q7C_2643</name>
</gene>
<proteinExistence type="predicted"/>
<dbReference type="EMBL" id="CP003380">
    <property type="protein sequence ID" value="AFJ03764.1"/>
    <property type="molecule type" value="Genomic_DNA"/>
</dbReference>
<dbReference type="Gene3D" id="2.40.50.460">
    <property type="match status" value="1"/>
</dbReference>
<dbReference type="InterPro" id="IPR041122">
    <property type="entry name" value="RecJ_OB"/>
</dbReference>
<dbReference type="STRING" id="754477.Q7C_2643"/>
<dbReference type="GO" id="GO:0004527">
    <property type="term" value="F:exonuclease activity"/>
    <property type="evidence" value="ECO:0007669"/>
    <property type="project" value="UniProtKB-KW"/>
</dbReference>
<keyword evidence="1" id="KW-0472">Membrane</keyword>
<keyword evidence="1" id="KW-1133">Transmembrane helix</keyword>
<dbReference type="RefSeq" id="WP_014705182.1">
    <property type="nucleotide sequence ID" value="NC_017856.1"/>
</dbReference>
<protein>
    <submittedName>
        <fullName evidence="3">Single-stranded-DNA-specific exonuclease RecJ</fullName>
    </submittedName>
</protein>